<dbReference type="EMBL" id="LR900225">
    <property type="protein sequence ID" value="CAD7244777.1"/>
    <property type="molecule type" value="Genomic_DNA"/>
</dbReference>
<dbReference type="PANTHER" id="PTHR13930">
    <property type="entry name" value="S-ADENOSYL-L-METHIONINE-DEPENDENT TRNA 4-DEMETHYLWYOSINE SYNTHASE"/>
    <property type="match status" value="1"/>
</dbReference>
<dbReference type="CDD" id="cd01335">
    <property type="entry name" value="Radical_SAM"/>
    <property type="match status" value="1"/>
</dbReference>
<dbReference type="PRINTS" id="PR00369">
    <property type="entry name" value="FLAVODOXIN"/>
</dbReference>
<evidence type="ECO:0000256" key="15">
    <source>
        <dbReference type="SAM" id="MobiDB-lite"/>
    </source>
</evidence>
<evidence type="ECO:0000256" key="13">
    <source>
        <dbReference type="ARBA" id="ARBA00025368"/>
    </source>
</evidence>
<feature type="compositionally biased region" description="Basic and acidic residues" evidence="15">
    <location>
        <begin position="486"/>
        <end position="498"/>
    </location>
</feature>
<feature type="domain" description="HotDog ACOT-type" evidence="18">
    <location>
        <begin position="284"/>
        <end position="396"/>
    </location>
</feature>
<evidence type="ECO:0000256" key="11">
    <source>
        <dbReference type="ARBA" id="ARBA00023014"/>
    </source>
</evidence>
<keyword evidence="21" id="KW-1185">Reference proteome</keyword>
<comment type="catalytic activity">
    <reaction evidence="14">
        <text>N(1)-methylguanosine(37) in tRNA(Phe) + pyruvate + S-adenosyl-L-methionine = 4-demethylwyosine(37) in tRNA(Phe) + 5'-deoxyadenosine + L-methionine + CO2 + H2O</text>
        <dbReference type="Rhea" id="RHEA:36347"/>
        <dbReference type="Rhea" id="RHEA-COMP:10164"/>
        <dbReference type="Rhea" id="RHEA-COMP:10165"/>
        <dbReference type="ChEBI" id="CHEBI:15361"/>
        <dbReference type="ChEBI" id="CHEBI:15377"/>
        <dbReference type="ChEBI" id="CHEBI:16526"/>
        <dbReference type="ChEBI" id="CHEBI:17319"/>
        <dbReference type="ChEBI" id="CHEBI:57844"/>
        <dbReference type="ChEBI" id="CHEBI:59789"/>
        <dbReference type="ChEBI" id="CHEBI:64315"/>
        <dbReference type="ChEBI" id="CHEBI:73542"/>
        <dbReference type="EC" id="4.1.3.44"/>
    </reaction>
</comment>
<evidence type="ECO:0000256" key="16">
    <source>
        <dbReference type="SAM" id="Phobius"/>
    </source>
</evidence>
<dbReference type="InterPro" id="IPR008254">
    <property type="entry name" value="Flavodoxin/NO_synth"/>
</dbReference>
<evidence type="ECO:0000256" key="7">
    <source>
        <dbReference type="ARBA" id="ARBA00022694"/>
    </source>
</evidence>
<dbReference type="PROSITE" id="PS51770">
    <property type="entry name" value="HOTDOG_ACOT"/>
    <property type="match status" value="2"/>
</dbReference>
<dbReference type="GO" id="GO:0051539">
    <property type="term" value="F:4 iron, 4 sulfur cluster binding"/>
    <property type="evidence" value="ECO:0007669"/>
    <property type="project" value="UniProtKB-KW"/>
</dbReference>
<evidence type="ECO:0000256" key="14">
    <source>
        <dbReference type="ARBA" id="ARBA00049466"/>
    </source>
</evidence>
<evidence type="ECO:0000259" key="18">
    <source>
        <dbReference type="PROSITE" id="PS51770"/>
    </source>
</evidence>
<feature type="compositionally biased region" description="Basic and acidic residues" evidence="15">
    <location>
        <begin position="787"/>
        <end position="796"/>
    </location>
</feature>
<dbReference type="InterPro" id="IPR029039">
    <property type="entry name" value="Flavoprotein-like_sf"/>
</dbReference>
<dbReference type="Gene3D" id="3.10.129.10">
    <property type="entry name" value="Hotdog Thioesterase"/>
    <property type="match status" value="2"/>
</dbReference>
<dbReference type="SUPFAM" id="SSF54637">
    <property type="entry name" value="Thioesterase/thiol ester dehydrase-isomerase"/>
    <property type="match status" value="2"/>
</dbReference>
<keyword evidence="16" id="KW-0812">Transmembrane</keyword>
<evidence type="ECO:0000256" key="1">
    <source>
        <dbReference type="ARBA" id="ARBA00001966"/>
    </source>
</evidence>
<comment type="function">
    <text evidence="13">Probable component of the wybutosine biosynthesis pathway. Wybutosine is a hyper modified guanosine with a tricyclic base found at the 3'-position adjacent to the anticodon of eukaryotic phenylalanine tRNA. Catalyzes the condensation of N-methylguanine with 2 carbon atoms from pyruvate to form the tricyclic 4-demethylwyosine, an intermediate in wybutosine biosynthesis.</text>
</comment>
<keyword evidence="12" id="KW-0456">Lyase</keyword>
<dbReference type="Gene3D" id="3.20.20.70">
    <property type="entry name" value="Aldolase class I"/>
    <property type="match status" value="1"/>
</dbReference>
<dbReference type="SFLD" id="SFLDF00284">
    <property type="entry name" value="tRNA_wybutosine-synthesizing"/>
    <property type="match status" value="1"/>
</dbReference>
<dbReference type="InterPro" id="IPR034556">
    <property type="entry name" value="tRNA_wybutosine-synthase"/>
</dbReference>
<keyword evidence="9" id="KW-0547">Nucleotide-binding</keyword>
<feature type="transmembrane region" description="Helical" evidence="16">
    <location>
        <begin position="424"/>
        <end position="452"/>
    </location>
</feature>
<gene>
    <name evidence="20" type="ORF">DSTB1V02_LOCUS4664</name>
</gene>
<dbReference type="Gene3D" id="3.40.50.360">
    <property type="match status" value="1"/>
</dbReference>
<evidence type="ECO:0000256" key="4">
    <source>
        <dbReference type="ARBA" id="ARBA00012821"/>
    </source>
</evidence>
<keyword evidence="5" id="KW-0004">4Fe-4S</keyword>
<dbReference type="SUPFAM" id="SSF102114">
    <property type="entry name" value="Radical SAM enzymes"/>
    <property type="match status" value="1"/>
</dbReference>
<dbReference type="Proteomes" id="UP000677054">
    <property type="component" value="Unassembled WGS sequence"/>
</dbReference>
<dbReference type="PROSITE" id="PS50902">
    <property type="entry name" value="FLAVODOXIN_LIKE"/>
    <property type="match status" value="1"/>
</dbReference>
<sequence length="1240" mass="138985">MKATRDNQLGMNLVKALLPRGPHLARRMSTNPSMTMEEMLKRIGSYLVPHSDKAMLDPTQIPGTQAELPERRMQDSFCEVVLPLGSNKDLHPRYLTKAGGVRIGRLLEDMDVFAAWVTLHHLLNPKEDESQPLPYTIVTALVDEISFIKGKVSPDKDLRLSGHVSWVGKSSVEVSLALHQWGPEGQPWNLITHALFVMVLRDAIRDRGVPANPLKLGSESEILLYKRGEANALRRKNTREESLLRKPPNEQERIIIHDLFLSTLDPLRHTFQSRVKPPGHMWMEDAKLKNVIICHAEFRNRFGKIFGGFIMRQAFELAWANAYVVSRQAPTIEFIDDIWFRRPVEVGSLLYMASQVVFTEGCHLQVRVSAEVMNPVDGQKEETNVFHFTFVVPKEVDRMLPKAYHESMLYLEGRRQFVARCEMWAFLGLPAVSGFTGALFGLLVLFVVWMFLNSDKSVGKSASESFVKAEPPTEEAEPPTGLADAPMRKVDAPTEKVEAPPGQEPGKAKVKKAKKSCCSDGGTCCSKKDENLLKVLPSIQRVLLLYGSQTGTAQRFAEELYEYLGSLGLDVQIHGMKGFDPEDRLVDEVRILVSRCGSHASSIADGLLEGTAFLFLLSTHTDGGPPESAAWFHRWVLDAAEDFRVDHTLLQGMAYAAFGLGNSAYGPDFNKARILRWEGFGCGFCFLASKELDAALVKLGAKYFIPLTLGDEDGAASANGGLDKDFAEWKKRVQAALFGSDEAGKPRKKKDSGHQCGCGSKDGKGGGDGHQSGSCSSECSSDEDEGKDEKGGGEKVMDMEDLGSYMSQLLSAKKGKRPTPEGRGESGVKEMITPDLREALTKQGYRLVGTHSGVKMCRWTKSMLRGRGGCYKHAFYGIESHRCMEATPSLACANKCVFCWRHHSNPVGTEWRWKTDDPEDILRDALQHHYGLIRQFKGVPGVKADRMEEGLAAKHCALSLVGEPIMYPHIDAFLRLLHRRRISSFLVTNAQFPQPMRPRTEKDELTLLLSVKMESRELSPVTQLYVSVDAATKERLKGIDRPLFGDFWERFLECLEVLKDKGQRTVYRLTLVKGWNDEEVEAYAQLVDLGSPDFIEVKGVTYCGTSKNATGGLTMERVPWHEEVVRFVEALQRHLDEDYDFACEHEHSNCVLLAHRKVELRGKFRVNGEWQTWIDYDKFQDLVEEYYESGGFKSFTSLDYTARTPPWALYASTERGFDPQETRHRGKGKGKAQRPKDGGC</sequence>
<dbReference type="UniPathway" id="UPA00375"/>
<evidence type="ECO:0000256" key="6">
    <source>
        <dbReference type="ARBA" id="ARBA00022691"/>
    </source>
</evidence>
<dbReference type="InterPro" id="IPR001094">
    <property type="entry name" value="Flavdoxin-like"/>
</dbReference>
<dbReference type="InterPro" id="IPR013785">
    <property type="entry name" value="Aldolase_TIM"/>
</dbReference>
<dbReference type="GO" id="GO:0046872">
    <property type="term" value="F:metal ion binding"/>
    <property type="evidence" value="ECO:0007669"/>
    <property type="project" value="UniProtKB-KW"/>
</dbReference>
<evidence type="ECO:0000259" key="19">
    <source>
        <dbReference type="PROSITE" id="PS51918"/>
    </source>
</evidence>
<dbReference type="PANTHER" id="PTHR13930:SF0">
    <property type="entry name" value="S-ADENOSYL-L-METHIONINE-DEPENDENT TRNA 4-DEMETHYLWYOSINE SYNTHASE TYW1-RELATED"/>
    <property type="match status" value="1"/>
</dbReference>
<dbReference type="PROSITE" id="PS51918">
    <property type="entry name" value="RADICAL_SAM"/>
    <property type="match status" value="1"/>
</dbReference>
<evidence type="ECO:0000313" key="21">
    <source>
        <dbReference type="Proteomes" id="UP000677054"/>
    </source>
</evidence>
<proteinExistence type="inferred from homology"/>
<evidence type="ECO:0000256" key="8">
    <source>
        <dbReference type="ARBA" id="ARBA00022723"/>
    </source>
</evidence>
<evidence type="ECO:0000256" key="3">
    <source>
        <dbReference type="ARBA" id="ARBA00010115"/>
    </source>
</evidence>
<evidence type="ECO:0000256" key="9">
    <source>
        <dbReference type="ARBA" id="ARBA00022741"/>
    </source>
</evidence>
<feature type="region of interest" description="Disordered" evidence="15">
    <location>
        <begin position="466"/>
        <end position="508"/>
    </location>
</feature>
<dbReference type="SUPFAM" id="SSF52218">
    <property type="entry name" value="Flavoproteins"/>
    <property type="match status" value="1"/>
</dbReference>
<comment type="similarity">
    <text evidence="3">Belongs to the TYW1 family.</text>
</comment>
<feature type="region of interest" description="Disordered" evidence="15">
    <location>
        <begin position="740"/>
        <end position="796"/>
    </location>
</feature>
<evidence type="ECO:0000256" key="12">
    <source>
        <dbReference type="ARBA" id="ARBA00023239"/>
    </source>
</evidence>
<feature type="domain" description="Flavodoxin-like" evidence="17">
    <location>
        <begin position="542"/>
        <end position="734"/>
    </location>
</feature>
<feature type="domain" description="Radical SAM core" evidence="19">
    <location>
        <begin position="876"/>
        <end position="1140"/>
    </location>
</feature>
<dbReference type="OrthoDB" id="271553at2759"/>
<dbReference type="AlphaFoldDB" id="A0A7R8X6N9"/>
<dbReference type="InterPro" id="IPR033120">
    <property type="entry name" value="HOTDOG_ACOT"/>
</dbReference>
<dbReference type="Pfam" id="PF00258">
    <property type="entry name" value="Flavodoxin_1"/>
    <property type="match status" value="1"/>
</dbReference>
<reference evidence="20" key="1">
    <citation type="submission" date="2020-11" db="EMBL/GenBank/DDBJ databases">
        <authorList>
            <person name="Tran Van P."/>
        </authorList>
    </citation>
    <scope>NUCLEOTIDE SEQUENCE</scope>
</reference>
<feature type="compositionally biased region" description="Basic residues" evidence="15">
    <location>
        <begin position="1224"/>
        <end position="1233"/>
    </location>
</feature>
<dbReference type="CDD" id="cd03442">
    <property type="entry name" value="BFIT_BACH"/>
    <property type="match status" value="2"/>
</dbReference>
<dbReference type="InterPro" id="IPR029069">
    <property type="entry name" value="HotDog_dom_sf"/>
</dbReference>
<dbReference type="Pfam" id="PF04055">
    <property type="entry name" value="Radical_SAM"/>
    <property type="match status" value="1"/>
</dbReference>
<keyword evidence="10" id="KW-0408">Iron</keyword>
<dbReference type="InterPro" id="IPR007197">
    <property type="entry name" value="rSAM"/>
</dbReference>
<evidence type="ECO:0000259" key="17">
    <source>
        <dbReference type="PROSITE" id="PS50902"/>
    </source>
</evidence>
<dbReference type="InterPro" id="IPR013917">
    <property type="entry name" value="tRNA_wybutosine-synth"/>
</dbReference>
<evidence type="ECO:0000256" key="5">
    <source>
        <dbReference type="ARBA" id="ARBA00022485"/>
    </source>
</evidence>
<comment type="pathway">
    <text evidence="2">tRNA modification; wybutosine-tRNA(Phe) biosynthesis.</text>
</comment>
<evidence type="ECO:0000313" key="20">
    <source>
        <dbReference type="EMBL" id="CAD7244777.1"/>
    </source>
</evidence>
<feature type="region of interest" description="Disordered" evidence="15">
    <location>
        <begin position="1216"/>
        <end position="1240"/>
    </location>
</feature>
<dbReference type="GO" id="GO:0102521">
    <property type="term" value="F:tRNA-4-demethylwyosine synthase activity"/>
    <property type="evidence" value="ECO:0007669"/>
    <property type="project" value="UniProtKB-EC"/>
</dbReference>
<dbReference type="Pfam" id="PF08608">
    <property type="entry name" value="Wyosine_form"/>
    <property type="match status" value="1"/>
</dbReference>
<dbReference type="SFLD" id="SFLDG01071">
    <property type="entry name" value="tRNA_wybutosine-synthesizing"/>
    <property type="match status" value="1"/>
</dbReference>
<organism evidence="20">
    <name type="scientific">Darwinula stevensoni</name>
    <dbReference type="NCBI Taxonomy" id="69355"/>
    <lineage>
        <taxon>Eukaryota</taxon>
        <taxon>Metazoa</taxon>
        <taxon>Ecdysozoa</taxon>
        <taxon>Arthropoda</taxon>
        <taxon>Crustacea</taxon>
        <taxon>Oligostraca</taxon>
        <taxon>Ostracoda</taxon>
        <taxon>Podocopa</taxon>
        <taxon>Podocopida</taxon>
        <taxon>Darwinulocopina</taxon>
        <taxon>Darwinuloidea</taxon>
        <taxon>Darwinulidae</taxon>
        <taxon>Darwinula</taxon>
    </lineage>
</organism>
<dbReference type="GO" id="GO:0010181">
    <property type="term" value="F:FMN binding"/>
    <property type="evidence" value="ECO:0007669"/>
    <property type="project" value="InterPro"/>
</dbReference>
<keyword evidence="7" id="KW-0819">tRNA processing</keyword>
<keyword evidence="16" id="KW-1133">Transmembrane helix</keyword>
<evidence type="ECO:0000256" key="2">
    <source>
        <dbReference type="ARBA" id="ARBA00004797"/>
    </source>
</evidence>
<keyword evidence="11" id="KW-0411">Iron-sulfur</keyword>
<keyword evidence="16" id="KW-0472">Membrane</keyword>
<dbReference type="SFLD" id="SFLDS00029">
    <property type="entry name" value="Radical_SAM"/>
    <property type="match status" value="1"/>
</dbReference>
<dbReference type="FunFam" id="3.10.129.10:FF:000012">
    <property type="entry name" value="Acyl-coenzyme A thioesterase 9, mitochondrial"/>
    <property type="match status" value="1"/>
</dbReference>
<protein>
    <recommendedName>
        <fullName evidence="4">tRNA 4-demethylwyosine synthase (AdoMet-dependent)</fullName>
        <ecNumber evidence="4">4.1.3.44</ecNumber>
    </recommendedName>
</protein>
<comment type="cofactor">
    <cofactor evidence="1">
        <name>[4Fe-4S] cluster</name>
        <dbReference type="ChEBI" id="CHEBI:49883"/>
    </cofactor>
</comment>
<dbReference type="GO" id="GO:0031591">
    <property type="term" value="P:wybutosine biosynthetic process"/>
    <property type="evidence" value="ECO:0007669"/>
    <property type="project" value="TreeGrafter"/>
</dbReference>
<keyword evidence="8" id="KW-0479">Metal-binding</keyword>
<evidence type="ECO:0000256" key="10">
    <source>
        <dbReference type="ARBA" id="ARBA00023004"/>
    </source>
</evidence>
<name>A0A7R8X6N9_9CRUS</name>
<accession>A0A7R8X6N9</accession>
<dbReference type="EMBL" id="CAJPEV010000708">
    <property type="protein sequence ID" value="CAG0887801.1"/>
    <property type="molecule type" value="Genomic_DNA"/>
</dbReference>
<dbReference type="EC" id="4.1.3.44" evidence="4"/>
<keyword evidence="6" id="KW-0949">S-adenosyl-L-methionine</keyword>
<dbReference type="InterPro" id="IPR058240">
    <property type="entry name" value="rSAM_sf"/>
</dbReference>
<feature type="domain" description="HotDog ACOT-type" evidence="18">
    <location>
        <begin position="71"/>
        <end position="204"/>
    </location>
</feature>